<evidence type="ECO:0000313" key="1">
    <source>
        <dbReference type="EMBL" id="KAH0820531.1"/>
    </source>
</evidence>
<dbReference type="EMBL" id="JABDTM020011637">
    <property type="protein sequence ID" value="KAH0820531.1"/>
    <property type="molecule type" value="Genomic_DNA"/>
</dbReference>
<keyword evidence="2" id="KW-1185">Reference proteome</keyword>
<evidence type="ECO:0000313" key="2">
    <source>
        <dbReference type="Proteomes" id="UP000719412"/>
    </source>
</evidence>
<sequence>MKLTVTFDCLIQQHLQCSRSVKSKGKQTGAMIVHLSIESARVVPPEIVILMRCPCKHRNALLRGKIRISHFAPRNISTTRVTKKNPMENGRRIFRALGRRPPSGRLCRTSRQSDFWSEVIGIRTHPGEGYSDPILGNIEKFEFFVEDLSFGHPFQPERCSDQLFCSVKLLCSVLVSFGFSMILVGAASYRTLFGVTNPLVPIPEKVKESPRKPVVLEATFSPISTVFVIWSRTEPLMSGLSLLSIVSSQSDFSYTNPEVKERSHSNGKAQVRARVCSMGRYKHVNDKHLTHLSRRSYSDSPGGFLPLASIMMRGSNHGRRLQSATFRDCFGGSSSTCNSPVCSLGCTARPQPPQKKAANASVRAR</sequence>
<organism evidence="1 2">
    <name type="scientific">Tenebrio molitor</name>
    <name type="common">Yellow mealworm beetle</name>
    <dbReference type="NCBI Taxonomy" id="7067"/>
    <lineage>
        <taxon>Eukaryota</taxon>
        <taxon>Metazoa</taxon>
        <taxon>Ecdysozoa</taxon>
        <taxon>Arthropoda</taxon>
        <taxon>Hexapoda</taxon>
        <taxon>Insecta</taxon>
        <taxon>Pterygota</taxon>
        <taxon>Neoptera</taxon>
        <taxon>Endopterygota</taxon>
        <taxon>Coleoptera</taxon>
        <taxon>Polyphaga</taxon>
        <taxon>Cucujiformia</taxon>
        <taxon>Tenebrionidae</taxon>
        <taxon>Tenebrio</taxon>
    </lineage>
</organism>
<dbReference type="Proteomes" id="UP000719412">
    <property type="component" value="Unassembled WGS sequence"/>
</dbReference>
<protein>
    <submittedName>
        <fullName evidence="1">Uncharacterized protein</fullName>
    </submittedName>
</protein>
<accession>A0A8J6HRU3</accession>
<comment type="caution">
    <text evidence="1">The sequence shown here is derived from an EMBL/GenBank/DDBJ whole genome shotgun (WGS) entry which is preliminary data.</text>
</comment>
<dbReference type="AlphaFoldDB" id="A0A8J6HRU3"/>
<gene>
    <name evidence="1" type="ORF">GEV33_002260</name>
</gene>
<reference evidence="1" key="1">
    <citation type="journal article" date="2020" name="J Insects Food Feed">
        <title>The yellow mealworm (Tenebrio molitor) genome: a resource for the emerging insects as food and feed industry.</title>
        <authorList>
            <person name="Eriksson T."/>
            <person name="Andere A."/>
            <person name="Kelstrup H."/>
            <person name="Emery V."/>
            <person name="Picard C."/>
        </authorList>
    </citation>
    <scope>NUCLEOTIDE SEQUENCE</scope>
    <source>
        <strain evidence="1">Stoneville</strain>
        <tissue evidence="1">Whole head</tissue>
    </source>
</reference>
<reference evidence="1" key="2">
    <citation type="submission" date="2021-08" db="EMBL/GenBank/DDBJ databases">
        <authorList>
            <person name="Eriksson T."/>
        </authorList>
    </citation>
    <scope>NUCLEOTIDE SEQUENCE</scope>
    <source>
        <strain evidence="1">Stoneville</strain>
        <tissue evidence="1">Whole head</tissue>
    </source>
</reference>
<name>A0A8J6HRU3_TENMO</name>
<proteinExistence type="predicted"/>